<dbReference type="GO" id="GO:0005737">
    <property type="term" value="C:cytoplasm"/>
    <property type="evidence" value="ECO:0007669"/>
    <property type="project" value="TreeGrafter"/>
</dbReference>
<dbReference type="CDD" id="cd07816">
    <property type="entry name" value="Bet_v1-like"/>
    <property type="match status" value="1"/>
</dbReference>
<evidence type="ECO:0000256" key="1">
    <source>
        <dbReference type="ARBA" id="ARBA00009744"/>
    </source>
</evidence>
<dbReference type="GO" id="GO:0005634">
    <property type="term" value="C:nucleus"/>
    <property type="evidence" value="ECO:0007669"/>
    <property type="project" value="TreeGrafter"/>
</dbReference>
<evidence type="ECO:0000259" key="2">
    <source>
        <dbReference type="Pfam" id="PF00407"/>
    </source>
</evidence>
<dbReference type="GO" id="GO:0004864">
    <property type="term" value="F:protein phosphatase inhibitor activity"/>
    <property type="evidence" value="ECO:0007669"/>
    <property type="project" value="InterPro"/>
</dbReference>
<evidence type="ECO:0000313" key="4">
    <source>
        <dbReference type="Proteomes" id="UP000594263"/>
    </source>
</evidence>
<protein>
    <recommendedName>
        <fullName evidence="2">Bet v I/Major latex protein domain-containing protein</fullName>
    </recommendedName>
</protein>
<dbReference type="InterPro" id="IPR050279">
    <property type="entry name" value="Plant_def-hormone_signal"/>
</dbReference>
<dbReference type="FunFam" id="3.30.530.20:FF:000007">
    <property type="entry name" value="Major pollen allergen Bet v 1-A"/>
    <property type="match status" value="1"/>
</dbReference>
<keyword evidence="4" id="KW-1185">Reference proteome</keyword>
<reference evidence="3" key="1">
    <citation type="submission" date="2021-01" db="UniProtKB">
        <authorList>
            <consortium name="EnsemblPlants"/>
        </authorList>
    </citation>
    <scope>IDENTIFICATION</scope>
</reference>
<dbReference type="GO" id="GO:0009738">
    <property type="term" value="P:abscisic acid-activated signaling pathway"/>
    <property type="evidence" value="ECO:0007669"/>
    <property type="project" value="InterPro"/>
</dbReference>
<dbReference type="AlphaFoldDB" id="A0A7N0UIC2"/>
<name>A0A7N0UIC2_KALFE</name>
<dbReference type="OMA" id="CICKSTS"/>
<proteinExistence type="inferred from homology"/>
<comment type="similarity">
    <text evidence="1">Belongs to the BetVI family.</text>
</comment>
<dbReference type="Proteomes" id="UP000594263">
    <property type="component" value="Unplaced"/>
</dbReference>
<dbReference type="PANTHER" id="PTHR31213:SF55">
    <property type="entry name" value="STRESS-INDUCED PROTEIN SAM22"/>
    <property type="match status" value="1"/>
</dbReference>
<dbReference type="SUPFAM" id="SSF55961">
    <property type="entry name" value="Bet v1-like"/>
    <property type="match status" value="1"/>
</dbReference>
<dbReference type="Gene3D" id="3.30.530.20">
    <property type="match status" value="1"/>
</dbReference>
<sequence>MGIFEDESVIQSSIPPAKMFKAFVLDAETIMPKIVPGAVKSVEILEGSTGPGTVKLITFSEGGPFKSMKHKVDYLDKEKFTFGYSVIGGDILGPEVEKVSHDIKFEATPEGGSVCTNLTKYYTIGDFEMKEELIKPAKEKGEGLFKAFEAFVLANPDEF</sequence>
<dbReference type="PANTHER" id="PTHR31213">
    <property type="entry name" value="OS08G0374000 PROTEIN-RELATED"/>
    <property type="match status" value="1"/>
</dbReference>
<dbReference type="GO" id="GO:0010427">
    <property type="term" value="F:abscisic acid binding"/>
    <property type="evidence" value="ECO:0007669"/>
    <property type="project" value="InterPro"/>
</dbReference>
<dbReference type="Gramene" id="Kaladp0069s0054.1.v1.1">
    <property type="protein sequence ID" value="Kaladp0069s0054.1.v1.1"/>
    <property type="gene ID" value="Kaladp0069s0054.v1.1"/>
</dbReference>
<dbReference type="PRINTS" id="PR00634">
    <property type="entry name" value="BETALLERGEN"/>
</dbReference>
<dbReference type="GO" id="GO:0038023">
    <property type="term" value="F:signaling receptor activity"/>
    <property type="evidence" value="ECO:0007669"/>
    <property type="project" value="InterPro"/>
</dbReference>
<dbReference type="InterPro" id="IPR023393">
    <property type="entry name" value="START-like_dom_sf"/>
</dbReference>
<dbReference type="InterPro" id="IPR024949">
    <property type="entry name" value="Bet_v_I_allergen"/>
</dbReference>
<dbReference type="GO" id="GO:0006952">
    <property type="term" value="P:defense response"/>
    <property type="evidence" value="ECO:0007669"/>
    <property type="project" value="InterPro"/>
</dbReference>
<feature type="domain" description="Bet v I/Major latex protein" evidence="2">
    <location>
        <begin position="10"/>
        <end position="154"/>
    </location>
</feature>
<evidence type="ECO:0000313" key="3">
    <source>
        <dbReference type="EnsemblPlants" id="Kaladp0069s0054.1.v1.1"/>
    </source>
</evidence>
<dbReference type="Pfam" id="PF00407">
    <property type="entry name" value="Bet_v_1"/>
    <property type="match status" value="1"/>
</dbReference>
<dbReference type="EnsemblPlants" id="Kaladp0069s0054.1.v1.1">
    <property type="protein sequence ID" value="Kaladp0069s0054.1.v1.1"/>
    <property type="gene ID" value="Kaladp0069s0054.v1.1"/>
</dbReference>
<accession>A0A7N0UIC2</accession>
<organism evidence="3 4">
    <name type="scientific">Kalanchoe fedtschenkoi</name>
    <name type="common">Lavender scallops</name>
    <name type="synonym">South American air plant</name>
    <dbReference type="NCBI Taxonomy" id="63787"/>
    <lineage>
        <taxon>Eukaryota</taxon>
        <taxon>Viridiplantae</taxon>
        <taxon>Streptophyta</taxon>
        <taxon>Embryophyta</taxon>
        <taxon>Tracheophyta</taxon>
        <taxon>Spermatophyta</taxon>
        <taxon>Magnoliopsida</taxon>
        <taxon>eudicotyledons</taxon>
        <taxon>Gunneridae</taxon>
        <taxon>Pentapetalae</taxon>
        <taxon>Saxifragales</taxon>
        <taxon>Crassulaceae</taxon>
        <taxon>Kalanchoe</taxon>
    </lineage>
</organism>
<dbReference type="InterPro" id="IPR000916">
    <property type="entry name" value="Bet_v_I/MLP"/>
</dbReference>